<sequence>MATIPINLSSNIDIFNTNDIFDDIEDIADLTLPFFNFNNMESYYERPQSKPTSSKGHGNMDFEVSNIVDEILRIEND</sequence>
<keyword evidence="2" id="KW-1185">Reference proteome</keyword>
<gene>
    <name evidence="1" type="ORF">DHETER_LOCUS9776</name>
</gene>
<organism evidence="1 2">
    <name type="scientific">Dentiscutata heterogama</name>
    <dbReference type="NCBI Taxonomy" id="1316150"/>
    <lineage>
        <taxon>Eukaryota</taxon>
        <taxon>Fungi</taxon>
        <taxon>Fungi incertae sedis</taxon>
        <taxon>Mucoromycota</taxon>
        <taxon>Glomeromycotina</taxon>
        <taxon>Glomeromycetes</taxon>
        <taxon>Diversisporales</taxon>
        <taxon>Gigasporaceae</taxon>
        <taxon>Dentiscutata</taxon>
    </lineage>
</organism>
<evidence type="ECO:0000313" key="1">
    <source>
        <dbReference type="EMBL" id="CAG8661579.1"/>
    </source>
</evidence>
<protein>
    <submittedName>
        <fullName evidence="1">11778_t:CDS:1</fullName>
    </submittedName>
</protein>
<reference evidence="1" key="1">
    <citation type="submission" date="2021-06" db="EMBL/GenBank/DDBJ databases">
        <authorList>
            <person name="Kallberg Y."/>
            <person name="Tangrot J."/>
            <person name="Rosling A."/>
        </authorList>
    </citation>
    <scope>NUCLEOTIDE SEQUENCE</scope>
    <source>
        <strain evidence="1">IL203A</strain>
    </source>
</reference>
<evidence type="ECO:0000313" key="2">
    <source>
        <dbReference type="Proteomes" id="UP000789702"/>
    </source>
</evidence>
<feature type="non-terminal residue" evidence="1">
    <location>
        <position position="77"/>
    </location>
</feature>
<comment type="caution">
    <text evidence="1">The sequence shown here is derived from an EMBL/GenBank/DDBJ whole genome shotgun (WGS) entry which is preliminary data.</text>
</comment>
<proteinExistence type="predicted"/>
<dbReference type="EMBL" id="CAJVPU010017772">
    <property type="protein sequence ID" value="CAG8661579.1"/>
    <property type="molecule type" value="Genomic_DNA"/>
</dbReference>
<accession>A0ACA9NKR9</accession>
<dbReference type="Proteomes" id="UP000789702">
    <property type="component" value="Unassembled WGS sequence"/>
</dbReference>
<name>A0ACA9NKR9_9GLOM</name>